<accession>A0A382J8U2</accession>
<protein>
    <submittedName>
        <fullName evidence="1">Uncharacterized protein</fullName>
    </submittedName>
</protein>
<dbReference type="AlphaFoldDB" id="A0A382J8U2"/>
<feature type="non-terminal residue" evidence="1">
    <location>
        <position position="282"/>
    </location>
</feature>
<reference evidence="1" key="1">
    <citation type="submission" date="2018-05" db="EMBL/GenBank/DDBJ databases">
        <authorList>
            <person name="Lanie J.A."/>
            <person name="Ng W.-L."/>
            <person name="Kazmierczak K.M."/>
            <person name="Andrzejewski T.M."/>
            <person name="Davidsen T.M."/>
            <person name="Wayne K.J."/>
            <person name="Tettelin H."/>
            <person name="Glass J.I."/>
            <person name="Rusch D."/>
            <person name="Podicherti R."/>
            <person name="Tsui H.-C.T."/>
            <person name="Winkler M.E."/>
        </authorList>
    </citation>
    <scope>NUCLEOTIDE SEQUENCE</scope>
</reference>
<proteinExistence type="predicted"/>
<gene>
    <name evidence="1" type="ORF">METZ01_LOCUS260095</name>
</gene>
<dbReference type="EMBL" id="UINC01071950">
    <property type="protein sequence ID" value="SVC07241.1"/>
    <property type="molecule type" value="Genomic_DNA"/>
</dbReference>
<name>A0A382J8U2_9ZZZZ</name>
<evidence type="ECO:0000313" key="1">
    <source>
        <dbReference type="EMBL" id="SVC07241.1"/>
    </source>
</evidence>
<organism evidence="1">
    <name type="scientific">marine metagenome</name>
    <dbReference type="NCBI Taxonomy" id="408172"/>
    <lineage>
        <taxon>unclassified sequences</taxon>
        <taxon>metagenomes</taxon>
        <taxon>ecological metagenomes</taxon>
    </lineage>
</organism>
<sequence length="282" mass="31727">MKTYQQLLFEIGVDPFKIVGAPAWTESLSTMLFDLQGGGLKNVMIPLSPAIMKRVWPKPVRTTVFHLTDYTGLGKLKKMQGGKKSISAFFNMDAMVIQTGIKSEGGYIIEMDADILIASQDDLSSQPDKTGRRWVTFQSLVNPPTDPMPGLGGGAKLRGMEKDIEKMLWKIIKTHSDYPDQTPSEVEIAWTELGDEMRIMYKKTMGLIIKDYLDGMEVIMKKNSRVLGNLLTAYTKKRIAEPDPDSGDKPMWDELVVNNFKIKKVHISPEFGPDFEDDDDID</sequence>